<dbReference type="Proteomes" id="UP001209570">
    <property type="component" value="Unassembled WGS sequence"/>
</dbReference>
<keyword evidence="3" id="KW-1185">Reference proteome</keyword>
<dbReference type="EMBL" id="JAKCXM010000024">
    <property type="protein sequence ID" value="KAJ0407172.1"/>
    <property type="molecule type" value="Genomic_DNA"/>
</dbReference>
<evidence type="ECO:0000313" key="2">
    <source>
        <dbReference type="EMBL" id="KAJ0407172.1"/>
    </source>
</evidence>
<accession>A0AAD5M9N6</accession>
<protein>
    <submittedName>
        <fullName evidence="2">Uncharacterized protein</fullName>
    </submittedName>
</protein>
<gene>
    <name evidence="2" type="ORF">P43SY_001130</name>
</gene>
<organism evidence="2 3">
    <name type="scientific">Pythium insidiosum</name>
    <name type="common">Pythiosis disease agent</name>
    <dbReference type="NCBI Taxonomy" id="114742"/>
    <lineage>
        <taxon>Eukaryota</taxon>
        <taxon>Sar</taxon>
        <taxon>Stramenopiles</taxon>
        <taxon>Oomycota</taxon>
        <taxon>Peronosporomycetes</taxon>
        <taxon>Pythiales</taxon>
        <taxon>Pythiaceae</taxon>
        <taxon>Pythium</taxon>
    </lineage>
</organism>
<reference evidence="2" key="1">
    <citation type="submission" date="2021-12" db="EMBL/GenBank/DDBJ databases">
        <title>Prjna785345.</title>
        <authorList>
            <person name="Rujirawat T."/>
            <person name="Krajaejun T."/>
        </authorList>
    </citation>
    <scope>NUCLEOTIDE SEQUENCE</scope>
    <source>
        <strain evidence="2">Pi057C3</strain>
    </source>
</reference>
<name>A0AAD5M9N6_PYTIN</name>
<feature type="region of interest" description="Disordered" evidence="1">
    <location>
        <begin position="77"/>
        <end position="185"/>
    </location>
</feature>
<dbReference type="AlphaFoldDB" id="A0AAD5M9N6"/>
<feature type="region of interest" description="Disordered" evidence="1">
    <location>
        <begin position="201"/>
        <end position="233"/>
    </location>
</feature>
<feature type="compositionally biased region" description="Basic and acidic residues" evidence="1">
    <location>
        <begin position="203"/>
        <end position="213"/>
    </location>
</feature>
<feature type="compositionally biased region" description="Polar residues" evidence="1">
    <location>
        <begin position="10"/>
        <end position="28"/>
    </location>
</feature>
<evidence type="ECO:0000256" key="1">
    <source>
        <dbReference type="SAM" id="MobiDB-lite"/>
    </source>
</evidence>
<sequence length="408" mass="44861">MRRASVTALGGSTRQPHGTTMSAGATQSARRHRTVTAQGEAPVLQPQGGSPADQVVVGIAASAHEDLEDWSEDFLEHTPRSSAQEDRLSAAERISDGDSRSARGLRGFPRASALLTRTLTGRRSWHRQHSSGDSGHQEVEKTERSRELRIRKSASELPSAAALNSEHAGARGSQASLQDEGGESDGRVAVAAVSVPESVASLKAEDDAADRRSAPAATTFPEDDDTNDEEDEDWDVEFGFTESPEEDRDDGKSMSVADSSRRRSDNFNIFLRGFHDMMEGEDLLDDDEDLNRSKRTRNSMEEQLFQRRKSDFHAASMDGSIDGALRSSLTSVCGSTEYTLVDKYRLLDLACSSAYAVRIERYPKPCVTYSNLERDSSKFPMFTDHRLEQWLQNVVQAKCSIVKTPIAS</sequence>
<feature type="compositionally biased region" description="Acidic residues" evidence="1">
    <location>
        <begin position="221"/>
        <end position="233"/>
    </location>
</feature>
<feature type="compositionally biased region" description="Basic and acidic residues" evidence="1">
    <location>
        <begin position="77"/>
        <end position="101"/>
    </location>
</feature>
<proteinExistence type="predicted"/>
<feature type="compositionally biased region" description="Basic and acidic residues" evidence="1">
    <location>
        <begin position="135"/>
        <end position="154"/>
    </location>
</feature>
<feature type="region of interest" description="Disordered" evidence="1">
    <location>
        <begin position="1"/>
        <end position="51"/>
    </location>
</feature>
<comment type="caution">
    <text evidence="2">The sequence shown here is derived from an EMBL/GenBank/DDBJ whole genome shotgun (WGS) entry which is preliminary data.</text>
</comment>
<feature type="region of interest" description="Disordered" evidence="1">
    <location>
        <begin position="240"/>
        <end position="259"/>
    </location>
</feature>
<evidence type="ECO:0000313" key="3">
    <source>
        <dbReference type="Proteomes" id="UP001209570"/>
    </source>
</evidence>